<evidence type="ECO:0000313" key="4">
    <source>
        <dbReference type="Proteomes" id="UP000800093"/>
    </source>
</evidence>
<evidence type="ECO:0000259" key="2">
    <source>
        <dbReference type="Pfam" id="PF26176"/>
    </source>
</evidence>
<comment type="caution">
    <text evidence="3">The sequence shown here is derived from an EMBL/GenBank/DDBJ whole genome shotgun (WGS) entry which is preliminary data.</text>
</comment>
<organism evidence="3 4">
    <name type="scientific">Lojkania enalia</name>
    <dbReference type="NCBI Taxonomy" id="147567"/>
    <lineage>
        <taxon>Eukaryota</taxon>
        <taxon>Fungi</taxon>
        <taxon>Dikarya</taxon>
        <taxon>Ascomycota</taxon>
        <taxon>Pezizomycotina</taxon>
        <taxon>Dothideomycetes</taxon>
        <taxon>Pleosporomycetidae</taxon>
        <taxon>Pleosporales</taxon>
        <taxon>Pleosporales incertae sedis</taxon>
        <taxon>Lojkania</taxon>
    </lineage>
</organism>
<dbReference type="OrthoDB" id="2687452at2759"/>
<feature type="compositionally biased region" description="Polar residues" evidence="1">
    <location>
        <begin position="1"/>
        <end position="11"/>
    </location>
</feature>
<accession>A0A9P4TPR9</accession>
<dbReference type="AlphaFoldDB" id="A0A9P4TPR9"/>
<reference evidence="4" key="1">
    <citation type="journal article" date="2020" name="Stud. Mycol.">
        <title>101 Dothideomycetes genomes: A test case for predicting lifestyles and emergence of pathogens.</title>
        <authorList>
            <person name="Haridas S."/>
            <person name="Albert R."/>
            <person name="Binder M."/>
            <person name="Bloem J."/>
            <person name="LaButti K."/>
            <person name="Salamov A."/>
            <person name="Andreopoulos B."/>
            <person name="Baker S."/>
            <person name="Barry K."/>
            <person name="Bills G."/>
            <person name="Bluhm B."/>
            <person name="Cannon C."/>
            <person name="Castanera R."/>
            <person name="Culley D."/>
            <person name="Daum C."/>
            <person name="Ezra D."/>
            <person name="Gonzalez J."/>
            <person name="Henrissat B."/>
            <person name="Kuo A."/>
            <person name="Liang C."/>
            <person name="Lipzen A."/>
            <person name="Lutzoni F."/>
            <person name="Magnuson J."/>
            <person name="Mondo S."/>
            <person name="Nolan M."/>
            <person name="Ohm R."/>
            <person name="Pangilinan J."/>
            <person name="Park H.-J."/>
            <person name="Ramirez L."/>
            <person name="Alfaro M."/>
            <person name="Sun H."/>
            <person name="Tritt A."/>
            <person name="Yoshinaga Y."/>
            <person name="Zwiers L.-H."/>
            <person name="Turgeon B."/>
            <person name="Goodwin S."/>
            <person name="Spatafora J."/>
            <person name="Crous P."/>
            <person name="Grigoriev I."/>
        </authorList>
    </citation>
    <scope>NUCLEOTIDE SEQUENCE [LARGE SCALE GENOMIC DNA]</scope>
    <source>
        <strain evidence="4">CBS 304.66</strain>
    </source>
</reference>
<dbReference type="Pfam" id="PF26176">
    <property type="entry name" value="zf_C2H2_17_2"/>
    <property type="match status" value="1"/>
</dbReference>
<name>A0A9P4TPR9_9PLEO</name>
<dbReference type="Gene3D" id="3.30.160.60">
    <property type="entry name" value="Classic Zinc Finger"/>
    <property type="match status" value="1"/>
</dbReference>
<sequence>MSDSIGHTATKAQYPLLGMSPAQPPAPPNNTFASPATPRPPQAPSSPLPPSRSRGPKREAVIGHVLYNKKFKCARDSCSDITFARQADLRRHFDHTHAPNRKLHYCYYEGCQRAQGGRNTGFKRKDKRDEHMRSVHKKWWEERQAQLRSPANSI</sequence>
<protein>
    <recommendedName>
        <fullName evidence="2">C2H2-domain containing protein second zinc finger domain-containing protein</fullName>
    </recommendedName>
</protein>
<keyword evidence="4" id="KW-1185">Reference proteome</keyword>
<dbReference type="EMBL" id="ML986583">
    <property type="protein sequence ID" value="KAF2269109.1"/>
    <property type="molecule type" value="Genomic_DNA"/>
</dbReference>
<feature type="compositionally biased region" description="Pro residues" evidence="1">
    <location>
        <begin position="37"/>
        <end position="50"/>
    </location>
</feature>
<gene>
    <name evidence="3" type="ORF">CC78DRAFT_303492</name>
</gene>
<feature type="region of interest" description="Disordered" evidence="1">
    <location>
        <begin position="1"/>
        <end position="59"/>
    </location>
</feature>
<dbReference type="Proteomes" id="UP000800093">
    <property type="component" value="Unassembled WGS sequence"/>
</dbReference>
<feature type="domain" description="C2H2-domain containing protein second zinc finger" evidence="2">
    <location>
        <begin position="104"/>
        <end position="136"/>
    </location>
</feature>
<evidence type="ECO:0000256" key="1">
    <source>
        <dbReference type="SAM" id="MobiDB-lite"/>
    </source>
</evidence>
<dbReference type="InterPro" id="IPR059095">
    <property type="entry name" value="Znf_C2H2_17_2nd"/>
</dbReference>
<proteinExistence type="predicted"/>
<evidence type="ECO:0000313" key="3">
    <source>
        <dbReference type="EMBL" id="KAF2269109.1"/>
    </source>
</evidence>